<dbReference type="GO" id="GO:0003723">
    <property type="term" value="F:RNA binding"/>
    <property type="evidence" value="ECO:0007669"/>
    <property type="project" value="UniProtKB-UniRule"/>
</dbReference>
<dbReference type="PANTHER" id="PTHR24012">
    <property type="entry name" value="RNA BINDING PROTEIN"/>
    <property type="match status" value="1"/>
</dbReference>
<accession>A0AAU9JBH5</accession>
<evidence type="ECO:0000256" key="1">
    <source>
        <dbReference type="ARBA" id="ARBA00022737"/>
    </source>
</evidence>
<evidence type="ECO:0000259" key="4">
    <source>
        <dbReference type="PROSITE" id="PS50102"/>
    </source>
</evidence>
<feature type="domain" description="RRM" evidence="4">
    <location>
        <begin position="180"/>
        <end position="249"/>
    </location>
</feature>
<dbReference type="PROSITE" id="PS50102">
    <property type="entry name" value="RRM"/>
    <property type="match status" value="3"/>
</dbReference>
<dbReference type="InterPro" id="IPR035979">
    <property type="entry name" value="RBD_domain_sf"/>
</dbReference>
<dbReference type="AlphaFoldDB" id="A0AAU9JBH5"/>
<evidence type="ECO:0000313" key="5">
    <source>
        <dbReference type="EMBL" id="CAG9322842.1"/>
    </source>
</evidence>
<evidence type="ECO:0000256" key="2">
    <source>
        <dbReference type="ARBA" id="ARBA00022884"/>
    </source>
</evidence>
<reference evidence="5" key="1">
    <citation type="submission" date="2021-09" db="EMBL/GenBank/DDBJ databases">
        <authorList>
            <consortium name="AG Swart"/>
            <person name="Singh M."/>
            <person name="Singh A."/>
            <person name="Seah K."/>
            <person name="Emmerich C."/>
        </authorList>
    </citation>
    <scope>NUCLEOTIDE SEQUENCE</scope>
    <source>
        <strain evidence="5">ATCC30299</strain>
    </source>
</reference>
<dbReference type="Pfam" id="PF00076">
    <property type="entry name" value="RRM_1"/>
    <property type="match status" value="3"/>
</dbReference>
<feature type="domain" description="RRM" evidence="4">
    <location>
        <begin position="9"/>
        <end position="87"/>
    </location>
</feature>
<keyword evidence="6" id="KW-1185">Reference proteome</keyword>
<gene>
    <name evidence="5" type="ORF">BSTOLATCC_MIC31957</name>
</gene>
<dbReference type="InterPro" id="IPR000504">
    <property type="entry name" value="RRM_dom"/>
</dbReference>
<dbReference type="Gene3D" id="3.30.70.330">
    <property type="match status" value="4"/>
</dbReference>
<evidence type="ECO:0000313" key="6">
    <source>
        <dbReference type="Proteomes" id="UP001162131"/>
    </source>
</evidence>
<dbReference type="Proteomes" id="UP001162131">
    <property type="component" value="Unassembled WGS sequence"/>
</dbReference>
<sequence>MQQCPSSELEIVVSDLDPTVTESDLYKQASQYGQVSHIRVLRHAGTKLSREVAFIKFLDAASAILARNEMNGLLFKGKVIRAMRFDKERDPEANIFVKNINENVTYKELENHFKDYGGILSCKISYDENGISKKFGFIQYDEREAAEAAIAYGNGSLLRGSELEVSKYIPASSRIISEDEVLYVRGFGADMTTEQLHAIFSPFGIITHHEILFKKQEDGTKRYFGIVCFANQEDASNAMQALNGKSDNGFIWYIAVHMNKKKRLALLRQENEQKKEDWKQRNIYIRGLPLDIAEEELRKFFPRIRRNRIYKHSKSWKTKLPKQWNNQRIHCKRRRLYSFRQTWERYKSCSRDEE</sequence>
<evidence type="ECO:0000256" key="3">
    <source>
        <dbReference type="PROSITE-ProRule" id="PRU00176"/>
    </source>
</evidence>
<organism evidence="5 6">
    <name type="scientific">Blepharisma stoltei</name>
    <dbReference type="NCBI Taxonomy" id="1481888"/>
    <lineage>
        <taxon>Eukaryota</taxon>
        <taxon>Sar</taxon>
        <taxon>Alveolata</taxon>
        <taxon>Ciliophora</taxon>
        <taxon>Postciliodesmatophora</taxon>
        <taxon>Heterotrichea</taxon>
        <taxon>Heterotrichida</taxon>
        <taxon>Blepharismidae</taxon>
        <taxon>Blepharisma</taxon>
    </lineage>
</organism>
<comment type="caution">
    <text evidence="5">The sequence shown here is derived from an EMBL/GenBank/DDBJ whole genome shotgun (WGS) entry which is preliminary data.</text>
</comment>
<keyword evidence="1" id="KW-0677">Repeat</keyword>
<name>A0AAU9JBH5_9CILI</name>
<dbReference type="SUPFAM" id="SSF54928">
    <property type="entry name" value="RNA-binding domain, RBD"/>
    <property type="match status" value="3"/>
</dbReference>
<protein>
    <recommendedName>
        <fullName evidence="4">RRM domain-containing protein</fullName>
    </recommendedName>
</protein>
<dbReference type="InterPro" id="IPR012677">
    <property type="entry name" value="Nucleotide-bd_a/b_plait_sf"/>
</dbReference>
<proteinExistence type="predicted"/>
<dbReference type="SMART" id="SM00360">
    <property type="entry name" value="RRM"/>
    <property type="match status" value="4"/>
</dbReference>
<dbReference type="EMBL" id="CAJZBQ010000032">
    <property type="protein sequence ID" value="CAG9322842.1"/>
    <property type="molecule type" value="Genomic_DNA"/>
</dbReference>
<keyword evidence="2 3" id="KW-0694">RNA-binding</keyword>
<feature type="domain" description="RRM" evidence="4">
    <location>
        <begin position="93"/>
        <end position="170"/>
    </location>
</feature>